<dbReference type="CDD" id="cd06577">
    <property type="entry name" value="PASTA_pknB"/>
    <property type="match status" value="3"/>
</dbReference>
<name>A0ABW5JIV9_9BACT</name>
<dbReference type="EMBL" id="JBHULI010000022">
    <property type="protein sequence ID" value="MFD2532001.1"/>
    <property type="molecule type" value="Genomic_DNA"/>
</dbReference>
<evidence type="ECO:0000256" key="1">
    <source>
        <dbReference type="SAM" id="MobiDB-lite"/>
    </source>
</evidence>
<evidence type="ECO:0000256" key="2">
    <source>
        <dbReference type="SAM" id="Phobius"/>
    </source>
</evidence>
<dbReference type="Gene3D" id="3.30.10.20">
    <property type="match status" value="3"/>
</dbReference>
<organism evidence="4 5">
    <name type="scientific">Gracilimonas halophila</name>
    <dbReference type="NCBI Taxonomy" id="1834464"/>
    <lineage>
        <taxon>Bacteria</taxon>
        <taxon>Pseudomonadati</taxon>
        <taxon>Balneolota</taxon>
        <taxon>Balneolia</taxon>
        <taxon>Balneolales</taxon>
        <taxon>Balneolaceae</taxon>
        <taxon>Gracilimonas</taxon>
    </lineage>
</organism>
<protein>
    <submittedName>
        <fullName evidence="4">PASTA domain-containing protein</fullName>
    </submittedName>
</protein>
<feature type="domain" description="PASTA" evidence="3">
    <location>
        <begin position="42"/>
        <end position="109"/>
    </location>
</feature>
<keyword evidence="5" id="KW-1185">Reference proteome</keyword>
<feature type="region of interest" description="Disordered" evidence="1">
    <location>
        <begin position="258"/>
        <end position="288"/>
    </location>
</feature>
<gene>
    <name evidence="4" type="ORF">ACFSVN_06060</name>
</gene>
<feature type="compositionally biased region" description="Low complexity" evidence="1">
    <location>
        <begin position="274"/>
        <end position="288"/>
    </location>
</feature>
<accession>A0ABW5JIV9</accession>
<feature type="domain" description="PASTA" evidence="3">
    <location>
        <begin position="111"/>
        <end position="176"/>
    </location>
</feature>
<dbReference type="InterPro" id="IPR005543">
    <property type="entry name" value="PASTA_dom"/>
</dbReference>
<proteinExistence type="predicted"/>
<sequence>MDMLKYIFTNKYFYIGGLALVIFGAAFLLMADKLIMPSYTNYNEGITVPDVSKISMEEAESMLTSYGLRFEITERRSNPAYPADYVIDQSPEAANIVKPNRKIYLTVNTEFKPTVEVPKLVDLNLRNAELQLQNYGLQVGSRSYESSRFKNVVLRQSLPAGAIVEKGAVVDLVISDGLGERMVTVPEIVGLRLPEAQLALRRAGLNVGEVQFRPVRDIVPNTVLDYSPKQEELREGETLTLVISERFEVIEETEGGAVIIDSTDSNPDSLNTTLPDSLNNQPNNNDLN</sequence>
<evidence type="ECO:0000313" key="4">
    <source>
        <dbReference type="EMBL" id="MFD2532001.1"/>
    </source>
</evidence>
<feature type="domain" description="PASTA" evidence="3">
    <location>
        <begin position="179"/>
        <end position="245"/>
    </location>
</feature>
<reference evidence="5" key="1">
    <citation type="journal article" date="2019" name="Int. J. Syst. Evol. Microbiol.">
        <title>The Global Catalogue of Microorganisms (GCM) 10K type strain sequencing project: providing services to taxonomists for standard genome sequencing and annotation.</title>
        <authorList>
            <consortium name="The Broad Institute Genomics Platform"/>
            <consortium name="The Broad Institute Genome Sequencing Center for Infectious Disease"/>
            <person name="Wu L."/>
            <person name="Ma J."/>
        </authorList>
    </citation>
    <scope>NUCLEOTIDE SEQUENCE [LARGE SCALE GENOMIC DNA]</scope>
    <source>
        <strain evidence="5">KCTC 52042</strain>
    </source>
</reference>
<keyword evidence="2" id="KW-0812">Transmembrane</keyword>
<dbReference type="SUPFAM" id="SSF54184">
    <property type="entry name" value="Penicillin-binding protein 2x (pbp-2x), c-terminal domain"/>
    <property type="match status" value="1"/>
</dbReference>
<dbReference type="Proteomes" id="UP001597460">
    <property type="component" value="Unassembled WGS sequence"/>
</dbReference>
<dbReference type="SMART" id="SM00740">
    <property type="entry name" value="PASTA"/>
    <property type="match status" value="3"/>
</dbReference>
<evidence type="ECO:0000313" key="5">
    <source>
        <dbReference type="Proteomes" id="UP001597460"/>
    </source>
</evidence>
<dbReference type="PROSITE" id="PS51178">
    <property type="entry name" value="PASTA"/>
    <property type="match status" value="3"/>
</dbReference>
<evidence type="ECO:0000259" key="3">
    <source>
        <dbReference type="PROSITE" id="PS51178"/>
    </source>
</evidence>
<feature type="transmembrane region" description="Helical" evidence="2">
    <location>
        <begin position="12"/>
        <end position="31"/>
    </location>
</feature>
<comment type="caution">
    <text evidence="4">The sequence shown here is derived from an EMBL/GenBank/DDBJ whole genome shotgun (WGS) entry which is preliminary data.</text>
</comment>
<feature type="compositionally biased region" description="Polar residues" evidence="1">
    <location>
        <begin position="262"/>
        <end position="273"/>
    </location>
</feature>
<keyword evidence="2" id="KW-1133">Transmembrane helix</keyword>
<keyword evidence="2" id="KW-0472">Membrane</keyword>
<dbReference type="Pfam" id="PF03793">
    <property type="entry name" value="PASTA"/>
    <property type="match status" value="3"/>
</dbReference>